<dbReference type="SUPFAM" id="SSF141571">
    <property type="entry name" value="Pentapeptide repeat-like"/>
    <property type="match status" value="1"/>
</dbReference>
<dbReference type="RefSeq" id="WP_158255181.1">
    <property type="nucleotide sequence ID" value="NZ_FYDG01000003.1"/>
</dbReference>
<dbReference type="PANTHER" id="PTHR14136">
    <property type="entry name" value="BTB_POZ DOMAIN-CONTAINING PROTEIN KCTD9"/>
    <property type="match status" value="1"/>
</dbReference>
<evidence type="ECO:0000313" key="1">
    <source>
        <dbReference type="EMBL" id="SNB69215.1"/>
    </source>
</evidence>
<dbReference type="EMBL" id="FYDG01000003">
    <property type="protein sequence ID" value="SNB69215.1"/>
    <property type="molecule type" value="Genomic_DNA"/>
</dbReference>
<gene>
    <name evidence="1" type="ORF">SAMN06265338_103183</name>
</gene>
<dbReference type="OrthoDB" id="4332726at2"/>
<dbReference type="InterPro" id="IPR051082">
    <property type="entry name" value="Pentapeptide-BTB/POZ_domain"/>
</dbReference>
<dbReference type="PANTHER" id="PTHR14136:SF17">
    <property type="entry name" value="BTB_POZ DOMAIN-CONTAINING PROTEIN KCTD9"/>
    <property type="match status" value="1"/>
</dbReference>
<dbReference type="Gene3D" id="2.160.20.80">
    <property type="entry name" value="E3 ubiquitin-protein ligase SopA"/>
    <property type="match status" value="2"/>
</dbReference>
<accession>A0A212RAZ0</accession>
<evidence type="ECO:0000313" key="2">
    <source>
        <dbReference type="Proteomes" id="UP000198418"/>
    </source>
</evidence>
<organism evidence="1 2">
    <name type="scientific">Rhodoblastus acidophilus</name>
    <name type="common">Rhodopseudomonas acidophila</name>
    <dbReference type="NCBI Taxonomy" id="1074"/>
    <lineage>
        <taxon>Bacteria</taxon>
        <taxon>Pseudomonadati</taxon>
        <taxon>Pseudomonadota</taxon>
        <taxon>Alphaproteobacteria</taxon>
        <taxon>Hyphomicrobiales</taxon>
        <taxon>Rhodoblastaceae</taxon>
        <taxon>Rhodoblastus</taxon>
    </lineage>
</organism>
<dbReference type="InterPro" id="IPR001646">
    <property type="entry name" value="5peptide_repeat"/>
</dbReference>
<name>A0A212RAZ0_RHOAC</name>
<dbReference type="Proteomes" id="UP000198418">
    <property type="component" value="Unassembled WGS sequence"/>
</dbReference>
<dbReference type="Pfam" id="PF00805">
    <property type="entry name" value="Pentapeptide"/>
    <property type="match status" value="2"/>
</dbReference>
<sequence>MPTLTPDDASAQNDAELLALLKSNTGAFNAFRVANPDYRPDFSGADFTRFSFSNANMRLANLSGAKLDHALIDNRSDFYGVNFRGADLSHVFSHGVRMATADCTGACLRNFDVTDANLNGVKFVDADLTELRTLNSKMWDTDFTRAIMKGVLIWNEKGASGFIIDAVFDDADMTDARLAAGDNGRFCVDRARIKPAAASGSLTYDQWMREKARKPL</sequence>
<keyword evidence="2" id="KW-1185">Reference proteome</keyword>
<dbReference type="AlphaFoldDB" id="A0A212RAZ0"/>
<protein>
    <submittedName>
        <fullName evidence="1">Uncharacterized protein YjbI, contains pentapeptide repeats</fullName>
    </submittedName>
</protein>
<reference evidence="2" key="1">
    <citation type="submission" date="2017-06" db="EMBL/GenBank/DDBJ databases">
        <authorList>
            <person name="Varghese N."/>
            <person name="Submissions S."/>
        </authorList>
    </citation>
    <scope>NUCLEOTIDE SEQUENCE [LARGE SCALE GENOMIC DNA]</scope>
    <source>
        <strain evidence="2">DSM 137</strain>
    </source>
</reference>
<proteinExistence type="predicted"/>